<name>A0A0P0YXJ9_9HYPH</name>
<organism evidence="1">
    <name type="scientific">Aureimonas altamirensis</name>
    <dbReference type="NCBI Taxonomy" id="370622"/>
    <lineage>
        <taxon>Bacteria</taxon>
        <taxon>Pseudomonadati</taxon>
        <taxon>Pseudomonadota</taxon>
        <taxon>Alphaproteobacteria</taxon>
        <taxon>Hyphomicrobiales</taxon>
        <taxon>Aurantimonadaceae</taxon>
        <taxon>Aureimonas</taxon>
    </lineage>
</organism>
<accession>A0A0P0YXJ9</accession>
<proteinExistence type="predicted"/>
<dbReference type="AlphaFoldDB" id="A0A0P0YXJ9"/>
<evidence type="ECO:0000313" key="1">
    <source>
        <dbReference type="EMBL" id="BAT26290.1"/>
    </source>
</evidence>
<sequence>MTGSDRPAFSGAVPEDFISERGFASESASGLILRLQDSNRALENLLHALERDESTSRSPRFEPDAYPFV</sequence>
<dbReference type="EMBL" id="LC066371">
    <property type="protein sequence ID" value="BAT26290.1"/>
    <property type="molecule type" value="Genomic_DNA"/>
</dbReference>
<protein>
    <submittedName>
        <fullName evidence="1">Uncharacterized protein</fullName>
    </submittedName>
</protein>
<reference evidence="1" key="1">
    <citation type="journal article" date="2015" name="Proc. Natl. Acad. Sci. U.S.A.">
        <title>Bacterial clade with the ribosomal RNA operon on a small plasmid rather than the chromosome.</title>
        <authorList>
            <person name="Anda M."/>
            <person name="Ohtsubo Y."/>
            <person name="Okubo T."/>
            <person name="Sugawara M."/>
            <person name="Nagata Y."/>
            <person name="Tsuda M."/>
            <person name="Minamisawa K."/>
            <person name="Mitsui H."/>
        </authorList>
    </citation>
    <scope>NUCLEOTIDE SEQUENCE</scope>
    <source>
        <strain evidence="1">DSM 21988</strain>
    </source>
</reference>
<dbReference type="RefSeq" id="WP_060607514.1">
    <property type="nucleotide sequence ID" value="NZ_BBWQ01000018.1"/>
</dbReference>